<dbReference type="AlphaFoldDB" id="A0A3D8L7C9"/>
<organism evidence="1 2">
    <name type="scientific">Pontibacter diazotrophicus</name>
    <dbReference type="NCBI Taxonomy" id="1400979"/>
    <lineage>
        <taxon>Bacteria</taxon>
        <taxon>Pseudomonadati</taxon>
        <taxon>Bacteroidota</taxon>
        <taxon>Cytophagia</taxon>
        <taxon>Cytophagales</taxon>
        <taxon>Hymenobacteraceae</taxon>
        <taxon>Pontibacter</taxon>
    </lineage>
</organism>
<dbReference type="Proteomes" id="UP000256708">
    <property type="component" value="Unassembled WGS sequence"/>
</dbReference>
<dbReference type="OrthoDB" id="7026240at2"/>
<proteinExistence type="predicted"/>
<dbReference type="RefSeq" id="WP_115567367.1">
    <property type="nucleotide sequence ID" value="NZ_QRGR01000025.1"/>
</dbReference>
<evidence type="ECO:0000313" key="1">
    <source>
        <dbReference type="EMBL" id="RDV13308.1"/>
    </source>
</evidence>
<gene>
    <name evidence="1" type="ORF">DXT99_20015</name>
</gene>
<sequence>MALSDFFRINMPYGLKRNSSDEWFTFNREYMPLGWNTTKDSQSILKDDAYAEMPVYTKYMGLTEAMLSKLAHSPDGIVRDGGGQINTIFLYNDATNPQSYPQHWDRYFEKVKLLAKLGAKY</sequence>
<accession>A0A3D8L7C9</accession>
<comment type="caution">
    <text evidence="1">The sequence shown here is derived from an EMBL/GenBank/DDBJ whole genome shotgun (WGS) entry which is preliminary data.</text>
</comment>
<keyword evidence="2" id="KW-1185">Reference proteome</keyword>
<dbReference type="EMBL" id="QRGR01000025">
    <property type="protein sequence ID" value="RDV13308.1"/>
    <property type="molecule type" value="Genomic_DNA"/>
</dbReference>
<reference evidence="2" key="1">
    <citation type="submission" date="2018-08" db="EMBL/GenBank/DDBJ databases">
        <authorList>
            <person name="Liu Z.-W."/>
            <person name="Du Z.-J."/>
        </authorList>
    </citation>
    <scope>NUCLEOTIDE SEQUENCE [LARGE SCALE GENOMIC DNA]</scope>
    <source>
        <strain evidence="2">H4X</strain>
    </source>
</reference>
<name>A0A3D8L7C9_9BACT</name>
<evidence type="ECO:0000313" key="2">
    <source>
        <dbReference type="Proteomes" id="UP000256708"/>
    </source>
</evidence>
<protein>
    <submittedName>
        <fullName evidence="1">Uncharacterized protein</fullName>
    </submittedName>
</protein>